<proteinExistence type="predicted"/>
<name>A0AA41URG9_9BACT</name>
<reference evidence="1" key="1">
    <citation type="submission" date="2022-04" db="EMBL/GenBank/DDBJ databases">
        <title>Desulfatitalea alkaliphila sp. nov., a novel anaerobic sulfate-reducing bacterium isolated from terrestrial mud volcano, Taman Peninsula, Russia.</title>
        <authorList>
            <person name="Khomyakova M.A."/>
            <person name="Merkel A.Y."/>
            <person name="Slobodkin A.I."/>
        </authorList>
    </citation>
    <scope>NUCLEOTIDE SEQUENCE</scope>
    <source>
        <strain evidence="1">M08but</strain>
    </source>
</reference>
<evidence type="ECO:0000313" key="1">
    <source>
        <dbReference type="EMBL" id="MCJ8502348.1"/>
    </source>
</evidence>
<protein>
    <submittedName>
        <fullName evidence="1">DUF2284 domain-containing protein</fullName>
    </submittedName>
</protein>
<gene>
    <name evidence="1" type="ORF">MRX98_17320</name>
</gene>
<accession>A0AA41URG9</accession>
<comment type="caution">
    <text evidence="1">The sequence shown here is derived from an EMBL/GenBank/DDBJ whole genome shotgun (WGS) entry which is preliminary data.</text>
</comment>
<dbReference type="Proteomes" id="UP001165427">
    <property type="component" value="Unassembled WGS sequence"/>
</dbReference>
<dbReference type="EMBL" id="JALJRB010000024">
    <property type="protein sequence ID" value="MCJ8502348.1"/>
    <property type="molecule type" value="Genomic_DNA"/>
</dbReference>
<organism evidence="1 2">
    <name type="scientific">Desulfatitalea alkaliphila</name>
    <dbReference type="NCBI Taxonomy" id="2929485"/>
    <lineage>
        <taxon>Bacteria</taxon>
        <taxon>Pseudomonadati</taxon>
        <taxon>Thermodesulfobacteriota</taxon>
        <taxon>Desulfobacteria</taxon>
        <taxon>Desulfobacterales</taxon>
        <taxon>Desulfosarcinaceae</taxon>
        <taxon>Desulfatitalea</taxon>
    </lineage>
</organism>
<keyword evidence="2" id="KW-1185">Reference proteome</keyword>
<dbReference type="Pfam" id="PF10050">
    <property type="entry name" value="DUF2284"/>
    <property type="match status" value="1"/>
</dbReference>
<sequence>MPTCKDEQDLVAYARRNGASDAVIVSTRDIGVEDRFAAFCRQPQCEQYGRSIHCPPHTPGPSGFLKWAAAHPRALFFKIDVPSAALFSDERRQVFQLLQETAAAIEHKALQTGYRKALAFAGGSCKAVFCHADPDCAALASPAQCRHPQVARPSMSGFGIDVAKLFAIAGWDMQWEGRHGDGTTTPMANVSGLVLLESRDVQRMTI</sequence>
<dbReference type="RefSeq" id="WP_246913001.1">
    <property type="nucleotide sequence ID" value="NZ_JALJRB010000024.1"/>
</dbReference>
<dbReference type="InterPro" id="IPR019271">
    <property type="entry name" value="DUF2284_metal-binding"/>
</dbReference>
<dbReference type="AlphaFoldDB" id="A0AA41URG9"/>
<evidence type="ECO:0000313" key="2">
    <source>
        <dbReference type="Proteomes" id="UP001165427"/>
    </source>
</evidence>